<feature type="compositionally biased region" description="Low complexity" evidence="1">
    <location>
        <begin position="31"/>
        <end position="47"/>
    </location>
</feature>
<evidence type="ECO:0008006" key="4">
    <source>
        <dbReference type="Google" id="ProtNLM"/>
    </source>
</evidence>
<evidence type="ECO:0000256" key="1">
    <source>
        <dbReference type="SAM" id="MobiDB-lite"/>
    </source>
</evidence>
<keyword evidence="3" id="KW-1185">Reference proteome</keyword>
<dbReference type="OrthoDB" id="4742101at2759"/>
<feature type="region of interest" description="Disordered" evidence="1">
    <location>
        <begin position="1"/>
        <end position="51"/>
    </location>
</feature>
<feature type="compositionally biased region" description="Basic and acidic residues" evidence="1">
    <location>
        <begin position="337"/>
        <end position="346"/>
    </location>
</feature>
<feature type="compositionally biased region" description="Low complexity" evidence="1">
    <location>
        <begin position="1"/>
        <end position="24"/>
    </location>
</feature>
<dbReference type="Proteomes" id="UP000772434">
    <property type="component" value="Unassembled WGS sequence"/>
</dbReference>
<comment type="caution">
    <text evidence="2">The sequence shown here is derived from an EMBL/GenBank/DDBJ whole genome shotgun (WGS) entry which is preliminary data.</text>
</comment>
<protein>
    <recommendedName>
        <fullName evidence="4">Retrotransposon gag domain-containing protein</fullName>
    </recommendedName>
</protein>
<name>A0A9P5P366_9AGAR</name>
<sequence length="367" mass="40173">MSSPLSSVPTTTSLSSTCPASPYSTCPPSPYSTCPASPSSTHPASPSRQAPSPFIPDLPPHLFPLPLSTPFDVPCFKGPVSPTAIIQWVDHVTDSFDAYIAFNGDTKLTTPLRILYAGLALEDERTSAWWLENRTELKVLATWEEFAGKVLEHFAPNGWKVEALRHYHKAQQGTGDYEMFAADLQSARAAIGSSSDLKISNCIHINHHLFFANETLQRHILAIPSFDLEMITINGLINIMTATWNSLIAERLVHPTVAPTFSSPIASSSTPSFPVTCPPSISHLPPLDDAERKCLSDAHGCWKCRKTPTDPGDEDQPNHTHLYAGAAFALSDYSENQPDHDWHDDIEASPPDEPETDHCESSDSEGY</sequence>
<dbReference type="AlphaFoldDB" id="A0A9P5P366"/>
<evidence type="ECO:0000313" key="2">
    <source>
        <dbReference type="EMBL" id="KAF9017762.1"/>
    </source>
</evidence>
<evidence type="ECO:0000313" key="3">
    <source>
        <dbReference type="Proteomes" id="UP000772434"/>
    </source>
</evidence>
<feature type="region of interest" description="Disordered" evidence="1">
    <location>
        <begin position="334"/>
        <end position="367"/>
    </location>
</feature>
<dbReference type="EMBL" id="JADNRY010001338">
    <property type="protein sequence ID" value="KAF9017762.1"/>
    <property type="molecule type" value="Genomic_DNA"/>
</dbReference>
<reference evidence="2" key="1">
    <citation type="submission" date="2020-11" db="EMBL/GenBank/DDBJ databases">
        <authorList>
            <consortium name="DOE Joint Genome Institute"/>
            <person name="Ahrendt S."/>
            <person name="Riley R."/>
            <person name="Andreopoulos W."/>
            <person name="Labutti K."/>
            <person name="Pangilinan J."/>
            <person name="Ruiz-Duenas F.J."/>
            <person name="Barrasa J.M."/>
            <person name="Sanchez-Garcia M."/>
            <person name="Camarero S."/>
            <person name="Miyauchi S."/>
            <person name="Serrano A."/>
            <person name="Linde D."/>
            <person name="Babiker R."/>
            <person name="Drula E."/>
            <person name="Ayuso-Fernandez I."/>
            <person name="Pacheco R."/>
            <person name="Padilla G."/>
            <person name="Ferreira P."/>
            <person name="Barriuso J."/>
            <person name="Kellner H."/>
            <person name="Castanera R."/>
            <person name="Alfaro M."/>
            <person name="Ramirez L."/>
            <person name="Pisabarro A.G."/>
            <person name="Kuo A."/>
            <person name="Tritt A."/>
            <person name="Lipzen A."/>
            <person name="He G."/>
            <person name="Yan M."/>
            <person name="Ng V."/>
            <person name="Cullen D."/>
            <person name="Martin F."/>
            <person name="Rosso M.-N."/>
            <person name="Henrissat B."/>
            <person name="Hibbett D."/>
            <person name="Martinez A.T."/>
            <person name="Grigoriev I.V."/>
        </authorList>
    </citation>
    <scope>NUCLEOTIDE SEQUENCE</scope>
    <source>
        <strain evidence="2">AH 40177</strain>
    </source>
</reference>
<organism evidence="2 3">
    <name type="scientific">Rhodocollybia butyracea</name>
    <dbReference type="NCBI Taxonomy" id="206335"/>
    <lineage>
        <taxon>Eukaryota</taxon>
        <taxon>Fungi</taxon>
        <taxon>Dikarya</taxon>
        <taxon>Basidiomycota</taxon>
        <taxon>Agaricomycotina</taxon>
        <taxon>Agaricomycetes</taxon>
        <taxon>Agaricomycetidae</taxon>
        <taxon>Agaricales</taxon>
        <taxon>Marasmiineae</taxon>
        <taxon>Omphalotaceae</taxon>
        <taxon>Rhodocollybia</taxon>
    </lineage>
</organism>
<accession>A0A9P5P366</accession>
<proteinExistence type="predicted"/>
<gene>
    <name evidence="2" type="ORF">BDP27DRAFT_1378557</name>
</gene>